<dbReference type="SMART" id="SM00827">
    <property type="entry name" value="PKS_AT"/>
    <property type="match status" value="1"/>
</dbReference>
<dbReference type="InterPro" id="IPR016036">
    <property type="entry name" value="Malonyl_transacylase_ACP-bd"/>
</dbReference>
<dbReference type="PIRSF" id="PIRSF000446">
    <property type="entry name" value="Mct"/>
    <property type="match status" value="1"/>
</dbReference>
<protein>
    <recommendedName>
        <fullName evidence="2 6">Malonyl CoA-acyl carrier protein transacylase</fullName>
        <ecNumber evidence="1 6">2.3.1.39</ecNumber>
    </recommendedName>
</protein>
<dbReference type="PANTHER" id="PTHR42681">
    <property type="entry name" value="MALONYL-COA-ACYL CARRIER PROTEIN TRANSACYLASE, MITOCHONDRIAL"/>
    <property type="match status" value="1"/>
</dbReference>
<sequence length="304" mass="33372">MDKIAIVFSGQGAQYPGMGRDIYEKYPEARKMLDAFEHLHPGLLHLMFESDAEELRKTTNTQIVLYAFERAVSAVIAKHVKTGTAAGFSLGEISALAEAGVVSDEDGFRLTEERGKIMQKAAEQSDTAMLAVLKLSDEDVESIAEGFKNTYPVNYNAPGQVVVSLLKSEEEAFASAVKEKGGRTMKLSVSGGFHSPFMQEAASEFEKILASFVFSKPSIPIWSNVTGKEYEEDIKDLLSLQISSPVRWKDEILGMKDEGYSVFIEAGPGTTLTNLIRRIYPEAQVFPAGTVDDIEKIIGGLRNE</sequence>
<evidence type="ECO:0000256" key="6">
    <source>
        <dbReference type="PIRNR" id="PIRNR000446"/>
    </source>
</evidence>
<dbReference type="SUPFAM" id="SSF52151">
    <property type="entry name" value="FabD/lysophospholipase-like"/>
    <property type="match status" value="1"/>
</dbReference>
<accession>A0A9D9NE09</accession>
<dbReference type="InterPro" id="IPR001227">
    <property type="entry name" value="Ac_transferase_dom_sf"/>
</dbReference>
<dbReference type="EC" id="2.3.1.39" evidence="1 6"/>
<dbReference type="InterPro" id="IPR016035">
    <property type="entry name" value="Acyl_Trfase/lysoPLipase"/>
</dbReference>
<feature type="active site" evidence="7">
    <location>
        <position position="194"/>
    </location>
</feature>
<keyword evidence="4 6" id="KW-0012">Acyltransferase</keyword>
<gene>
    <name evidence="9" type="ORF">IAA72_08255</name>
</gene>
<dbReference type="SUPFAM" id="SSF55048">
    <property type="entry name" value="Probable ACP-binding domain of malonyl-CoA ACP transacylase"/>
    <property type="match status" value="1"/>
</dbReference>
<comment type="catalytic activity">
    <reaction evidence="5 6">
        <text>holo-[ACP] + malonyl-CoA = malonyl-[ACP] + CoA</text>
        <dbReference type="Rhea" id="RHEA:41792"/>
        <dbReference type="Rhea" id="RHEA-COMP:9623"/>
        <dbReference type="Rhea" id="RHEA-COMP:9685"/>
        <dbReference type="ChEBI" id="CHEBI:57287"/>
        <dbReference type="ChEBI" id="CHEBI:57384"/>
        <dbReference type="ChEBI" id="CHEBI:64479"/>
        <dbReference type="ChEBI" id="CHEBI:78449"/>
        <dbReference type="EC" id="2.3.1.39"/>
    </reaction>
</comment>
<reference evidence="9" key="2">
    <citation type="journal article" date="2021" name="PeerJ">
        <title>Extensive microbial diversity within the chicken gut microbiome revealed by metagenomics and culture.</title>
        <authorList>
            <person name="Gilroy R."/>
            <person name="Ravi A."/>
            <person name="Getino M."/>
            <person name="Pursley I."/>
            <person name="Horton D.L."/>
            <person name="Alikhan N.F."/>
            <person name="Baker D."/>
            <person name="Gharbi K."/>
            <person name="Hall N."/>
            <person name="Watson M."/>
            <person name="Adriaenssens E.M."/>
            <person name="Foster-Nyarko E."/>
            <person name="Jarju S."/>
            <person name="Secka A."/>
            <person name="Antonio M."/>
            <person name="Oren A."/>
            <person name="Chaudhuri R.R."/>
            <person name="La Ragione R."/>
            <person name="Hildebrand F."/>
            <person name="Pallen M.J."/>
        </authorList>
    </citation>
    <scope>NUCLEOTIDE SEQUENCE</scope>
    <source>
        <strain evidence="9">14700</strain>
    </source>
</reference>
<evidence type="ECO:0000256" key="1">
    <source>
        <dbReference type="ARBA" id="ARBA00013258"/>
    </source>
</evidence>
<dbReference type="InterPro" id="IPR014043">
    <property type="entry name" value="Acyl_transferase_dom"/>
</dbReference>
<dbReference type="Gene3D" id="3.30.70.250">
    <property type="entry name" value="Malonyl-CoA ACP transacylase, ACP-binding"/>
    <property type="match status" value="1"/>
</dbReference>
<evidence type="ECO:0000313" key="9">
    <source>
        <dbReference type="EMBL" id="MBO8469760.1"/>
    </source>
</evidence>
<dbReference type="InterPro" id="IPR050858">
    <property type="entry name" value="Mal-CoA-ACP_Trans/PKS_FabD"/>
</dbReference>
<feature type="domain" description="Malonyl-CoA:ACP transacylase (MAT)" evidence="8">
    <location>
        <begin position="7"/>
        <end position="303"/>
    </location>
</feature>
<comment type="caution">
    <text evidence="9">The sequence shown here is derived from an EMBL/GenBank/DDBJ whole genome shotgun (WGS) entry which is preliminary data.</text>
</comment>
<evidence type="ECO:0000256" key="2">
    <source>
        <dbReference type="ARBA" id="ARBA00018953"/>
    </source>
</evidence>
<dbReference type="Pfam" id="PF00698">
    <property type="entry name" value="Acyl_transf_1"/>
    <property type="match status" value="1"/>
</dbReference>
<dbReference type="GO" id="GO:0005829">
    <property type="term" value="C:cytosol"/>
    <property type="evidence" value="ECO:0007669"/>
    <property type="project" value="TreeGrafter"/>
</dbReference>
<keyword evidence="3 6" id="KW-0808">Transferase</keyword>
<comment type="similarity">
    <text evidence="6">Belongs to the fabD family.</text>
</comment>
<name>A0A9D9NE09_9SPIO</name>
<evidence type="ECO:0000256" key="5">
    <source>
        <dbReference type="ARBA" id="ARBA00048462"/>
    </source>
</evidence>
<reference evidence="9" key="1">
    <citation type="submission" date="2020-10" db="EMBL/GenBank/DDBJ databases">
        <authorList>
            <person name="Gilroy R."/>
        </authorList>
    </citation>
    <scope>NUCLEOTIDE SEQUENCE</scope>
    <source>
        <strain evidence="9">14700</strain>
    </source>
</reference>
<dbReference type="AlphaFoldDB" id="A0A9D9NE09"/>
<dbReference type="Gene3D" id="3.40.366.10">
    <property type="entry name" value="Malonyl-Coenzyme A Acyl Carrier Protein, domain 2"/>
    <property type="match status" value="1"/>
</dbReference>
<proteinExistence type="inferred from homology"/>
<evidence type="ECO:0000313" key="10">
    <source>
        <dbReference type="Proteomes" id="UP000810292"/>
    </source>
</evidence>
<dbReference type="GO" id="GO:0004314">
    <property type="term" value="F:[acyl-carrier-protein] S-malonyltransferase activity"/>
    <property type="evidence" value="ECO:0007669"/>
    <property type="project" value="UniProtKB-EC"/>
</dbReference>
<evidence type="ECO:0000259" key="8">
    <source>
        <dbReference type="SMART" id="SM00827"/>
    </source>
</evidence>
<evidence type="ECO:0000256" key="4">
    <source>
        <dbReference type="ARBA" id="ARBA00023315"/>
    </source>
</evidence>
<organism evidence="9 10">
    <name type="scientific">Candidatus Ornithospirochaeta stercoravium</name>
    <dbReference type="NCBI Taxonomy" id="2840897"/>
    <lineage>
        <taxon>Bacteria</taxon>
        <taxon>Pseudomonadati</taxon>
        <taxon>Spirochaetota</taxon>
        <taxon>Spirochaetia</taxon>
        <taxon>Spirochaetales</taxon>
        <taxon>Spirochaetaceae</taxon>
        <taxon>Spirochaetaceae incertae sedis</taxon>
        <taxon>Candidatus Ornithospirochaeta</taxon>
    </lineage>
</organism>
<dbReference type="GO" id="GO:0006633">
    <property type="term" value="P:fatty acid biosynthetic process"/>
    <property type="evidence" value="ECO:0007669"/>
    <property type="project" value="TreeGrafter"/>
</dbReference>
<evidence type="ECO:0000256" key="3">
    <source>
        <dbReference type="ARBA" id="ARBA00022679"/>
    </source>
</evidence>
<evidence type="ECO:0000256" key="7">
    <source>
        <dbReference type="PIRSR" id="PIRSR000446-1"/>
    </source>
</evidence>
<dbReference type="Proteomes" id="UP000810292">
    <property type="component" value="Unassembled WGS sequence"/>
</dbReference>
<dbReference type="InterPro" id="IPR024925">
    <property type="entry name" value="Malonyl_CoA-ACP_transAc"/>
</dbReference>
<dbReference type="EMBL" id="JADIMF010000138">
    <property type="protein sequence ID" value="MBO8469760.1"/>
    <property type="molecule type" value="Genomic_DNA"/>
</dbReference>
<feature type="active site" evidence="7">
    <location>
        <position position="89"/>
    </location>
</feature>
<dbReference type="PANTHER" id="PTHR42681:SF1">
    <property type="entry name" value="MALONYL-COA-ACYL CARRIER PROTEIN TRANSACYLASE, MITOCHONDRIAL"/>
    <property type="match status" value="1"/>
</dbReference>